<dbReference type="Gene3D" id="3.90.930.1">
    <property type="match status" value="1"/>
</dbReference>
<gene>
    <name evidence="2" type="ordered locus">PA0366</name>
</gene>
<accession>B1V9S9</accession>
<dbReference type="EMBL" id="AM422018">
    <property type="protein sequence ID" value="CAM11701.1"/>
    <property type="molecule type" value="Genomic_DNA"/>
</dbReference>
<evidence type="ECO:0008006" key="4">
    <source>
        <dbReference type="Google" id="ProtNLM"/>
    </source>
</evidence>
<evidence type="ECO:0000313" key="3">
    <source>
        <dbReference type="Proteomes" id="UP000008323"/>
    </source>
</evidence>
<dbReference type="Proteomes" id="UP000008323">
    <property type="component" value="Chromosome"/>
</dbReference>
<dbReference type="AlphaFoldDB" id="B1V9S9"/>
<evidence type="ECO:0000313" key="2">
    <source>
        <dbReference type="EMBL" id="CAM11701.1"/>
    </source>
</evidence>
<sequence length="506" mass="59193">MAHQTAIKDRFIFWDANKHPQEIKCNTHLISIKLPEGRSKTEAIKNYLTAHNITKNPVDIKLGCYKAFPNDDAFLNFPLGDYKPDSKTITEYDPSTGNKTKTIKETIKTIYYDNSQTIKEIIQYTPDIHIGKRTKHVLYHPDGSLDFVTIYNSDGNRTKEFQYRPDGTIKTQKTYYDSGKLCEISNYDTKDYTLFKRNGRIWDEYRLSTTQPDAPPQIPLPYNIEHTPSPHQKFNPEAIYFDDGIRFLPSESPEVERLKKDLTRLQYEVEVDEAQNNSRETINQKLKTIRELKQRIITSQKYTIEDLLKLSNGARNVYLFSFNTQKEEINITFPDSLDPQEAITTWKQENSQTHHQGITQIIKIPKYTSITLGPPINKVIKHDANLTTIHHTFETTDKIYHITCTNTKQMTKILEEYHNKYVSWLQQCYIKPGVRYTLGDIKHHFGYRPTDIYNEDGTKSNFTCSGSGWRAVWYVDEQPCNWWYNIFSHFYTTQSPPPKTTELMTE</sequence>
<organism evidence="2 3">
    <name type="scientific">Phytoplasma australiense</name>
    <dbReference type="NCBI Taxonomy" id="59748"/>
    <lineage>
        <taxon>Bacteria</taxon>
        <taxon>Bacillati</taxon>
        <taxon>Mycoplasmatota</taxon>
        <taxon>Mollicutes</taxon>
        <taxon>Acholeplasmatales</taxon>
        <taxon>Acholeplasmataceae</taxon>
        <taxon>Candidatus Phytoplasma</taxon>
        <taxon>16SrXII (Stolbur group)</taxon>
    </lineage>
</organism>
<protein>
    <recommendedName>
        <fullName evidence="4">DUF2963 domain-containing protein</fullName>
    </recommendedName>
</protein>
<feature type="coiled-coil region" evidence="1">
    <location>
        <begin position="255"/>
        <end position="284"/>
    </location>
</feature>
<evidence type="ECO:0000256" key="1">
    <source>
        <dbReference type="SAM" id="Coils"/>
    </source>
</evidence>
<reference evidence="2 3" key="1">
    <citation type="journal article" date="2008" name="J. Bacteriol.">
        <title>Comparative genome analysis of 'Candidatus Phytoplasma australiense' (subgroup tuf-Australia I; rp-A) and 'Ca. Phytoplasma asteris' strains OY-M and AY-WB.</title>
        <authorList>
            <person name="Tran-Nguyen L.T."/>
            <person name="Kube M."/>
            <person name="Schneider B."/>
            <person name="Reinhardt R."/>
            <person name="Gibb K.S."/>
        </authorList>
    </citation>
    <scope>NUCLEOTIDE SEQUENCE [LARGE SCALE GENOMIC DNA]</scope>
</reference>
<dbReference type="KEGG" id="pal:PA0366"/>
<name>B1V9S9_PHYAS</name>
<proteinExistence type="predicted"/>
<dbReference type="eggNOG" id="COG2849">
    <property type="taxonomic scope" value="Bacteria"/>
</dbReference>
<dbReference type="STRING" id="59748.PA0366"/>
<keyword evidence="1" id="KW-0175">Coiled coil</keyword>